<name>A0A176RU41_9GAMM</name>
<gene>
    <name evidence="1" type="ORF">THIOM_005127</name>
</gene>
<evidence type="ECO:0000313" key="1">
    <source>
        <dbReference type="EMBL" id="OAD19251.1"/>
    </source>
</evidence>
<protein>
    <submittedName>
        <fullName evidence="1">Uncharacterized protein</fullName>
    </submittedName>
</protein>
<keyword evidence="2" id="KW-1185">Reference proteome</keyword>
<organism evidence="1 2">
    <name type="scientific">Candidatus Thiomargarita nelsonii</name>
    <dbReference type="NCBI Taxonomy" id="1003181"/>
    <lineage>
        <taxon>Bacteria</taxon>
        <taxon>Pseudomonadati</taxon>
        <taxon>Pseudomonadota</taxon>
        <taxon>Gammaproteobacteria</taxon>
        <taxon>Thiotrichales</taxon>
        <taxon>Thiotrichaceae</taxon>
        <taxon>Thiomargarita</taxon>
    </lineage>
</organism>
<sequence length="403" mass="47726">MRKTKPNFEQEIQKTTEKYLSELKAQDEEKFNRQLKEQLNDIITAITNRLPQDKDQDDIQQTIQKYIKTFWLRYKKTEGPKPDYVAKRLTAEFKDYFVSLTQSDTAQKHYSQDIKPTDKEIIALNQIADMFLETKDQKGKDIILQIEFEAEYNTDKEMDRRILHYESFVDFDQQRIHARNKHQAERELFTQVFYLRRSPKSGSKKPKIEHVARTVTTPTLPVPKLLKYTAYHVYQFDIVDILQTNLPFLFCFVGNMVKVTPDKIQQHESEIRQMIYVSLTENQRQLMKTVLANFKQKGYYDVKKSDNIDIIQQMIEVTEMYRGNEELVRAESLQRGLQRGLQQGEEITSLKWFLRGRLEFTDLAEELGEQKALLVQQNAENFRSAMEKGTPLAKLLEQLDEKR</sequence>
<dbReference type="AlphaFoldDB" id="A0A176RU41"/>
<reference evidence="1 2" key="1">
    <citation type="submission" date="2016-05" db="EMBL/GenBank/DDBJ databases">
        <title>Single-cell genome of chain-forming Candidatus Thiomargarita nelsonii and comparison to other large sulfur-oxidizing bacteria.</title>
        <authorList>
            <person name="Winkel M."/>
            <person name="Salman V."/>
            <person name="Woyke T."/>
            <person name="Schulz-Vogt H."/>
            <person name="Richter M."/>
            <person name="Flood B."/>
            <person name="Bailey J."/>
            <person name="Amann R."/>
            <person name="Mussmann M."/>
        </authorList>
    </citation>
    <scope>NUCLEOTIDE SEQUENCE [LARGE SCALE GENOMIC DNA]</scope>
    <source>
        <strain evidence="1 2">THI036</strain>
    </source>
</reference>
<dbReference type="EMBL" id="LUTY01002880">
    <property type="protein sequence ID" value="OAD19251.1"/>
    <property type="molecule type" value="Genomic_DNA"/>
</dbReference>
<proteinExistence type="predicted"/>
<accession>A0A176RU41</accession>
<evidence type="ECO:0000313" key="2">
    <source>
        <dbReference type="Proteomes" id="UP000076962"/>
    </source>
</evidence>
<comment type="caution">
    <text evidence="1">The sequence shown here is derived from an EMBL/GenBank/DDBJ whole genome shotgun (WGS) entry which is preliminary data.</text>
</comment>
<dbReference type="Proteomes" id="UP000076962">
    <property type="component" value="Unassembled WGS sequence"/>
</dbReference>